<feature type="coiled-coil region" evidence="6">
    <location>
        <begin position="655"/>
        <end position="689"/>
    </location>
</feature>
<dbReference type="SUPFAM" id="SSF90257">
    <property type="entry name" value="Myosin rod fragments"/>
    <property type="match status" value="1"/>
</dbReference>
<feature type="domain" description="SMC hinge" evidence="7">
    <location>
        <begin position="490"/>
        <end position="605"/>
    </location>
</feature>
<dbReference type="Pfam" id="PF06470">
    <property type="entry name" value="SMC_hinge"/>
    <property type="match status" value="1"/>
</dbReference>
<protein>
    <submittedName>
        <fullName evidence="8">Chromosome partition protein smc</fullName>
    </submittedName>
</protein>
<dbReference type="GO" id="GO:0003677">
    <property type="term" value="F:DNA binding"/>
    <property type="evidence" value="ECO:0007669"/>
    <property type="project" value="UniProtKB-KW"/>
</dbReference>
<feature type="coiled-coil region" evidence="6">
    <location>
        <begin position="865"/>
        <end position="899"/>
    </location>
</feature>
<dbReference type="EMBL" id="UOGC01000130">
    <property type="protein sequence ID" value="VAX21934.1"/>
    <property type="molecule type" value="Genomic_DNA"/>
</dbReference>
<organism evidence="8">
    <name type="scientific">hydrothermal vent metagenome</name>
    <dbReference type="NCBI Taxonomy" id="652676"/>
    <lineage>
        <taxon>unclassified sequences</taxon>
        <taxon>metagenomes</taxon>
        <taxon>ecological metagenomes</taxon>
    </lineage>
</organism>
<keyword evidence="4 6" id="KW-0175">Coiled coil</keyword>
<dbReference type="InterPro" id="IPR024704">
    <property type="entry name" value="SMC"/>
</dbReference>
<evidence type="ECO:0000256" key="3">
    <source>
        <dbReference type="ARBA" id="ARBA00022840"/>
    </source>
</evidence>
<proteinExistence type="inferred from homology"/>
<evidence type="ECO:0000256" key="2">
    <source>
        <dbReference type="ARBA" id="ARBA00022741"/>
    </source>
</evidence>
<dbReference type="GO" id="GO:0005524">
    <property type="term" value="F:ATP binding"/>
    <property type="evidence" value="ECO:0007669"/>
    <property type="project" value="UniProtKB-KW"/>
</dbReference>
<dbReference type="NCBIfam" id="TIGR02168">
    <property type="entry name" value="SMC_prok_B"/>
    <property type="match status" value="1"/>
</dbReference>
<reference evidence="8" key="1">
    <citation type="submission" date="2018-06" db="EMBL/GenBank/DDBJ databases">
        <authorList>
            <person name="Zhirakovskaya E."/>
        </authorList>
    </citation>
    <scope>NUCLEOTIDE SEQUENCE</scope>
</reference>
<feature type="coiled-coil region" evidence="6">
    <location>
        <begin position="395"/>
        <end position="464"/>
    </location>
</feature>
<keyword evidence="1" id="KW-0963">Cytoplasm</keyword>
<dbReference type="AlphaFoldDB" id="A0A3B1CD16"/>
<dbReference type="Pfam" id="PF02463">
    <property type="entry name" value="SMC_N"/>
    <property type="match status" value="1"/>
</dbReference>
<evidence type="ECO:0000259" key="7">
    <source>
        <dbReference type="SMART" id="SM00968"/>
    </source>
</evidence>
<dbReference type="SUPFAM" id="SSF52540">
    <property type="entry name" value="P-loop containing nucleoside triphosphate hydrolases"/>
    <property type="match status" value="1"/>
</dbReference>
<evidence type="ECO:0000313" key="8">
    <source>
        <dbReference type="EMBL" id="VAX21934.1"/>
    </source>
</evidence>
<dbReference type="Gene3D" id="1.20.1060.20">
    <property type="match status" value="1"/>
</dbReference>
<dbReference type="GO" id="GO:0030261">
    <property type="term" value="P:chromosome condensation"/>
    <property type="evidence" value="ECO:0007669"/>
    <property type="project" value="InterPro"/>
</dbReference>
<dbReference type="CDD" id="cd03278">
    <property type="entry name" value="ABC_SMC_barmotin"/>
    <property type="match status" value="1"/>
</dbReference>
<evidence type="ECO:0000256" key="4">
    <source>
        <dbReference type="ARBA" id="ARBA00023054"/>
    </source>
</evidence>
<dbReference type="GO" id="GO:0016887">
    <property type="term" value="F:ATP hydrolysis activity"/>
    <property type="evidence" value="ECO:0007669"/>
    <property type="project" value="InterPro"/>
</dbReference>
<accession>A0A3B1CD16</accession>
<evidence type="ECO:0000256" key="1">
    <source>
        <dbReference type="ARBA" id="ARBA00022490"/>
    </source>
</evidence>
<dbReference type="InterPro" id="IPR011890">
    <property type="entry name" value="SMC_prok"/>
</dbReference>
<evidence type="ECO:0000256" key="5">
    <source>
        <dbReference type="ARBA" id="ARBA00023125"/>
    </source>
</evidence>
<dbReference type="Gene3D" id="3.40.50.300">
    <property type="entry name" value="P-loop containing nucleotide triphosphate hydrolases"/>
    <property type="match status" value="2"/>
</dbReference>
<dbReference type="GO" id="GO:0005694">
    <property type="term" value="C:chromosome"/>
    <property type="evidence" value="ECO:0007669"/>
    <property type="project" value="InterPro"/>
</dbReference>
<dbReference type="PIRSF" id="PIRSF005719">
    <property type="entry name" value="SMC"/>
    <property type="match status" value="1"/>
</dbReference>
<keyword evidence="5" id="KW-0238">DNA-binding</keyword>
<dbReference type="Gene3D" id="3.30.70.1620">
    <property type="match status" value="1"/>
</dbReference>
<dbReference type="InterPro" id="IPR003395">
    <property type="entry name" value="RecF/RecN/SMC_N"/>
</dbReference>
<evidence type="ECO:0000256" key="6">
    <source>
        <dbReference type="SAM" id="Coils"/>
    </source>
</evidence>
<keyword evidence="2" id="KW-0547">Nucleotide-binding</keyword>
<dbReference type="SMART" id="SM00968">
    <property type="entry name" value="SMC_hinge"/>
    <property type="match status" value="1"/>
</dbReference>
<gene>
    <name evidence="8" type="ORF">MNBD_NITROSPINAE01-457</name>
</gene>
<dbReference type="GO" id="GO:0007062">
    <property type="term" value="P:sister chromatid cohesion"/>
    <property type="evidence" value="ECO:0007669"/>
    <property type="project" value="InterPro"/>
</dbReference>
<dbReference type="Gene3D" id="6.10.140.1720">
    <property type="match status" value="1"/>
</dbReference>
<dbReference type="InterPro" id="IPR027417">
    <property type="entry name" value="P-loop_NTPase"/>
</dbReference>
<dbReference type="SUPFAM" id="SSF75553">
    <property type="entry name" value="Smc hinge domain"/>
    <property type="match status" value="1"/>
</dbReference>
<dbReference type="HAMAP" id="MF_01894">
    <property type="entry name" value="Smc_prok"/>
    <property type="match status" value="1"/>
</dbReference>
<name>A0A3B1CD16_9ZZZZ</name>
<sequence length="1159" mass="129074">MADAIRWVLGEQSAKIMRGSKMEDFIFNGSGGRKPTSFAEVSITISNEGGVITASPYAEYEDITVTRKLFRTGESEYCINKTPCRLKDVVDIFLDTGVSSRSFSIIEQAQISKIIDSKPYERRFIVEEAAGVMKYKSRRNAAINKLELAQQNLLRVQDILGELERQRNSLKRQAKKAEKYGALRAEIKNRGLNYYSMEYQDYMAELNKAEAELVLFREKEANLTAEYSTKRNEAESLSAQIIELERKLGTLKEERHGVSSTMERNDQGRSIMARQLEEMERANESSIQDIAELEGDIEKTSTVLVERASERESLNAEIIKATESLAEIHRSFDGLKAELVSRERAFEDGTRESMKVMEQMGAMQNTQASLKTRIEMSDAKVSSLAEREAETDEAMRTHEQTLKNLKSSLEELEKVTDKEKLQNGEIGAGLEQIVAEIKTVAESLRGVEDSIARKSSRLESLQELDKNLEGFGEGAKNVMKRREEGDEAFTSVRGLLADQLRVPEELEFAVAALLGGLIETVITESATSTIKAIELLKNEKLGRCGFVSPDVAPQRVSAEDMGDIPSLVGRVSDLVDFVGEVPAGVKALLDNAFIATDLDGALEIWGTKPGAITVVTKDGDLIDPAGVITGGAAIASAGSGIVSRKRLIDELLPEVDALEAEKVKTLDAKKRLEESANVARERLNASNDAMKKFEFQAFEFRKEVQKEEADFARGSRVKESLNAEQKRVVDEKSRIAQEETTIAEELLRLSSRKGELDSANVALRAEVEKRKADLDEVTSATREQEISLTSLRGKMDNLGLDIARLESGKIDLEGRVKRLKNSVEGFSLKRDETVASMESMLASNVELAQKKDSMTAQINELSSSVEEKIEIRRGLESSVKKLETEVNEVRALVSNLALKGSELKMRVENVIEKADHEFNIPEDDLQTTDVNDVDRDEVTSRLAYLRGELGRIGDVNMSALDEFEEVNERYEFLSAQHADLVSSITTLRKTIDNINATTGRMFNEAFKTISENFEIAFKRLFGGGRAEMRLIEVEGKSDLGIEIFAQPPGKKIQSMMLLSAGEKAMTAISLLFAVFLVKPSPFCLLDEVDAPLDEANIFRFRDMLMEMKERTQFIIITHSQKTMSFAERLYGVTQEEKGVSKILAVNLVDKERDVALAVA</sequence>
<dbReference type="InterPro" id="IPR036277">
    <property type="entry name" value="SMC_hinge_sf"/>
</dbReference>
<keyword evidence="3" id="KW-0067">ATP-binding</keyword>
<feature type="coiled-coil region" evidence="6">
    <location>
        <begin position="132"/>
        <end position="296"/>
    </location>
</feature>
<dbReference type="PANTHER" id="PTHR43977">
    <property type="entry name" value="STRUCTURAL MAINTENANCE OF CHROMOSOMES PROTEIN 3"/>
    <property type="match status" value="1"/>
</dbReference>
<dbReference type="InterPro" id="IPR010935">
    <property type="entry name" value="SMC_hinge"/>
</dbReference>